<dbReference type="SUPFAM" id="SSF57667">
    <property type="entry name" value="beta-beta-alpha zinc fingers"/>
    <property type="match status" value="4"/>
</dbReference>
<protein>
    <submittedName>
        <fullName evidence="13">Putative zinc finger protein 45-like protein</fullName>
    </submittedName>
</protein>
<evidence type="ECO:0000256" key="9">
    <source>
        <dbReference type="PROSITE-ProRule" id="PRU00042"/>
    </source>
</evidence>
<dbReference type="Proteomes" id="UP000037510">
    <property type="component" value="Unassembled WGS sequence"/>
</dbReference>
<evidence type="ECO:0000259" key="12">
    <source>
        <dbReference type="PROSITE" id="PS51915"/>
    </source>
</evidence>
<evidence type="ECO:0000256" key="8">
    <source>
        <dbReference type="ARBA" id="ARBA00023242"/>
    </source>
</evidence>
<feature type="binding site" evidence="10">
    <location>
        <position position="13"/>
    </location>
    <ligand>
        <name>Zn(2+)</name>
        <dbReference type="ChEBI" id="CHEBI:29105"/>
    </ligand>
</feature>
<evidence type="ECO:0000256" key="3">
    <source>
        <dbReference type="ARBA" id="ARBA00022737"/>
    </source>
</evidence>
<dbReference type="GO" id="GO:0005654">
    <property type="term" value="C:nucleoplasm"/>
    <property type="evidence" value="ECO:0007669"/>
    <property type="project" value="TreeGrafter"/>
</dbReference>
<organism evidence="13 14">
    <name type="scientific">Operophtera brumata</name>
    <name type="common">Winter moth</name>
    <name type="synonym">Phalaena brumata</name>
    <dbReference type="NCBI Taxonomy" id="104452"/>
    <lineage>
        <taxon>Eukaryota</taxon>
        <taxon>Metazoa</taxon>
        <taxon>Ecdysozoa</taxon>
        <taxon>Arthropoda</taxon>
        <taxon>Hexapoda</taxon>
        <taxon>Insecta</taxon>
        <taxon>Pterygota</taxon>
        <taxon>Neoptera</taxon>
        <taxon>Endopterygota</taxon>
        <taxon>Lepidoptera</taxon>
        <taxon>Glossata</taxon>
        <taxon>Ditrysia</taxon>
        <taxon>Geometroidea</taxon>
        <taxon>Geometridae</taxon>
        <taxon>Larentiinae</taxon>
        <taxon>Operophtera</taxon>
    </lineage>
</organism>
<feature type="domain" description="C2H2-type" evidence="11">
    <location>
        <begin position="442"/>
        <end position="465"/>
    </location>
</feature>
<dbReference type="PANTHER" id="PTHR24399">
    <property type="entry name" value="ZINC FINGER AND BTB DOMAIN-CONTAINING"/>
    <property type="match status" value="1"/>
</dbReference>
<gene>
    <name evidence="13" type="ORF">OBRU01_19949</name>
</gene>
<evidence type="ECO:0000256" key="6">
    <source>
        <dbReference type="ARBA" id="ARBA00023015"/>
    </source>
</evidence>
<dbReference type="Pfam" id="PF00096">
    <property type="entry name" value="zf-C2H2"/>
    <property type="match status" value="5"/>
</dbReference>
<dbReference type="FunFam" id="3.30.160.60:FF:001049">
    <property type="entry name" value="zinc finger protein 319"/>
    <property type="match status" value="1"/>
</dbReference>
<evidence type="ECO:0000256" key="1">
    <source>
        <dbReference type="ARBA" id="ARBA00004123"/>
    </source>
</evidence>
<feature type="domain" description="C2H2-type" evidence="11">
    <location>
        <begin position="359"/>
        <end position="387"/>
    </location>
</feature>
<dbReference type="Pfam" id="PF07776">
    <property type="entry name" value="zf-AD"/>
    <property type="match status" value="1"/>
</dbReference>
<feature type="binding site" evidence="10">
    <location>
        <position position="60"/>
    </location>
    <ligand>
        <name>Zn(2+)</name>
        <dbReference type="ChEBI" id="CHEBI:29105"/>
    </ligand>
</feature>
<feature type="domain" description="ZAD" evidence="12">
    <location>
        <begin position="8"/>
        <end position="87"/>
    </location>
</feature>
<dbReference type="GO" id="GO:0008270">
    <property type="term" value="F:zinc ion binding"/>
    <property type="evidence" value="ECO:0007669"/>
    <property type="project" value="UniProtKB-UniRule"/>
</dbReference>
<evidence type="ECO:0000313" key="13">
    <source>
        <dbReference type="EMBL" id="KOB67340.1"/>
    </source>
</evidence>
<dbReference type="PROSITE" id="PS00028">
    <property type="entry name" value="ZINC_FINGER_C2H2_1"/>
    <property type="match status" value="6"/>
</dbReference>
<dbReference type="PROSITE" id="PS50157">
    <property type="entry name" value="ZINC_FINGER_C2H2_2"/>
    <property type="match status" value="8"/>
</dbReference>
<keyword evidence="2 10" id="KW-0479">Metal-binding</keyword>
<comment type="subcellular location">
    <subcellularLocation>
        <location evidence="1">Nucleus</location>
    </subcellularLocation>
</comment>
<dbReference type="SUPFAM" id="SSF57716">
    <property type="entry name" value="Glucocorticoid receptor-like (DNA-binding domain)"/>
    <property type="match status" value="1"/>
</dbReference>
<keyword evidence="7" id="KW-0804">Transcription</keyword>
<dbReference type="Gene3D" id="3.30.160.60">
    <property type="entry name" value="Classic Zinc Finger"/>
    <property type="match status" value="6"/>
</dbReference>
<dbReference type="Gene3D" id="3.40.1800.20">
    <property type="match status" value="1"/>
</dbReference>
<dbReference type="EMBL" id="JTDY01005133">
    <property type="protein sequence ID" value="KOB67340.1"/>
    <property type="molecule type" value="Genomic_DNA"/>
</dbReference>
<dbReference type="SMART" id="SM00355">
    <property type="entry name" value="ZnF_C2H2"/>
    <property type="match status" value="10"/>
</dbReference>
<proteinExistence type="predicted"/>
<evidence type="ECO:0000313" key="14">
    <source>
        <dbReference type="Proteomes" id="UP000037510"/>
    </source>
</evidence>
<comment type="caution">
    <text evidence="13">The sequence shown here is derived from an EMBL/GenBank/DDBJ whole genome shotgun (WGS) entry which is preliminary data.</text>
</comment>
<keyword evidence="3" id="KW-0677">Repeat</keyword>
<dbReference type="STRING" id="104452.A0A0L7KW38"/>
<dbReference type="PANTHER" id="PTHR24399:SF23">
    <property type="entry name" value="C2H2-TYPE DOMAIN-CONTAINING PROTEIN"/>
    <property type="match status" value="1"/>
</dbReference>
<dbReference type="FunFam" id="3.30.160.60:FF:000446">
    <property type="entry name" value="Zinc finger protein"/>
    <property type="match status" value="1"/>
</dbReference>
<sequence>MEEEHKNDICRVCLNCDFDSKPGENLSLFEKYNDCMISDKMNALTNIGITEGDGLPDKICPTCLLELESAFEFKVKCEKNNEILLSAVNNVSTQLKSEDDDLSIKDECIIDDNFNVPTPLESDDTSLSMKEEYLDDDNNTDGDENIPLADLQAADADIKPFIEPPRPSKAIDLKLECHDCGGSFKSKCKLRVHWKKVHMTEQLKCPNCLSKFKSYAAYNSHKKRKLTSCVTASKVRIEGEGKHRVFHCKDCIYHSERISDMSAHIVIHSGERPFQCDICLRSFTQHSSLSSHKEASHKVYIAEGTCHYCGKHIQGRTKLYRHMEQHRRNNFPCKICSIVLKSKSSFKNHMKRHSGIKAYACEICPKSFYTQSELCNHKTKVHLKTKTYKCEICDYTTSTSSALKTHQPKHSASNAGCNVCGMFFDNDLQLTLHKKRHTDRRYQCPHCEKKYYSGKNLSAHVRIKHRIVKLSGRGPAFKVNCVKSECPKAKK</sequence>
<feature type="binding site" evidence="10">
    <location>
        <position position="63"/>
    </location>
    <ligand>
        <name>Zn(2+)</name>
        <dbReference type="ChEBI" id="CHEBI:29105"/>
    </ligand>
</feature>
<keyword evidence="8" id="KW-0539">Nucleus</keyword>
<keyword evidence="5 10" id="KW-0862">Zinc</keyword>
<feature type="domain" description="C2H2-type" evidence="11">
    <location>
        <begin position="274"/>
        <end position="297"/>
    </location>
</feature>
<evidence type="ECO:0000259" key="11">
    <source>
        <dbReference type="PROSITE" id="PS50157"/>
    </source>
</evidence>
<feature type="domain" description="C2H2-type" evidence="11">
    <location>
        <begin position="388"/>
        <end position="415"/>
    </location>
</feature>
<evidence type="ECO:0000256" key="4">
    <source>
        <dbReference type="ARBA" id="ARBA00022771"/>
    </source>
</evidence>
<dbReference type="InterPro" id="IPR013087">
    <property type="entry name" value="Znf_C2H2_type"/>
</dbReference>
<evidence type="ECO:0000256" key="2">
    <source>
        <dbReference type="ARBA" id="ARBA00022723"/>
    </source>
</evidence>
<keyword evidence="4 9" id="KW-0863">Zinc-finger</keyword>
<dbReference type="AlphaFoldDB" id="A0A0L7KW38"/>
<dbReference type="GO" id="GO:0001227">
    <property type="term" value="F:DNA-binding transcription repressor activity, RNA polymerase II-specific"/>
    <property type="evidence" value="ECO:0007669"/>
    <property type="project" value="TreeGrafter"/>
</dbReference>
<dbReference type="PROSITE" id="PS51915">
    <property type="entry name" value="ZAD"/>
    <property type="match status" value="1"/>
</dbReference>
<evidence type="ECO:0000256" key="5">
    <source>
        <dbReference type="ARBA" id="ARBA00022833"/>
    </source>
</evidence>
<dbReference type="GO" id="GO:0000978">
    <property type="term" value="F:RNA polymerase II cis-regulatory region sequence-specific DNA binding"/>
    <property type="evidence" value="ECO:0007669"/>
    <property type="project" value="TreeGrafter"/>
</dbReference>
<dbReference type="InterPro" id="IPR036236">
    <property type="entry name" value="Znf_C2H2_sf"/>
</dbReference>
<dbReference type="InterPro" id="IPR012934">
    <property type="entry name" value="Znf_AD"/>
</dbReference>
<name>A0A0L7KW38_OPEBR</name>
<feature type="domain" description="C2H2-type" evidence="11">
    <location>
        <begin position="331"/>
        <end position="358"/>
    </location>
</feature>
<keyword evidence="6" id="KW-0805">Transcription regulation</keyword>
<evidence type="ECO:0000256" key="7">
    <source>
        <dbReference type="ARBA" id="ARBA00023163"/>
    </source>
</evidence>
<evidence type="ECO:0000256" key="10">
    <source>
        <dbReference type="PROSITE-ProRule" id="PRU01263"/>
    </source>
</evidence>
<feature type="domain" description="C2H2-type" evidence="11">
    <location>
        <begin position="415"/>
        <end position="442"/>
    </location>
</feature>
<keyword evidence="14" id="KW-1185">Reference proteome</keyword>
<feature type="domain" description="C2H2-type" evidence="11">
    <location>
        <begin position="246"/>
        <end position="273"/>
    </location>
</feature>
<feature type="binding site" evidence="10">
    <location>
        <position position="10"/>
    </location>
    <ligand>
        <name>Zn(2+)</name>
        <dbReference type="ChEBI" id="CHEBI:29105"/>
    </ligand>
</feature>
<reference evidence="13 14" key="1">
    <citation type="journal article" date="2015" name="Genome Biol. Evol.">
        <title>The genome of winter moth (Operophtera brumata) provides a genomic perspective on sexual dimorphism and phenology.</title>
        <authorList>
            <person name="Derks M.F."/>
            <person name="Smit S."/>
            <person name="Salis L."/>
            <person name="Schijlen E."/>
            <person name="Bossers A."/>
            <person name="Mateman C."/>
            <person name="Pijl A.S."/>
            <person name="de Ridder D."/>
            <person name="Groenen M.A."/>
            <person name="Visser M.E."/>
            <person name="Megens H.J."/>
        </authorList>
    </citation>
    <scope>NUCLEOTIDE SEQUENCE [LARGE SCALE GENOMIC DNA]</scope>
    <source>
        <strain evidence="13">WM2013NL</strain>
        <tissue evidence="13">Head and thorax</tissue>
    </source>
</reference>
<feature type="domain" description="C2H2-type" evidence="11">
    <location>
        <begin position="175"/>
        <end position="203"/>
    </location>
</feature>
<dbReference type="SMART" id="SM00868">
    <property type="entry name" value="zf-AD"/>
    <property type="match status" value="1"/>
</dbReference>
<accession>A0A0L7KW38</accession>